<evidence type="ECO:0000256" key="2">
    <source>
        <dbReference type="SAM" id="MobiDB-lite"/>
    </source>
</evidence>
<comment type="caution">
    <text evidence="3">The sequence shown here is derived from an EMBL/GenBank/DDBJ whole genome shotgun (WGS) entry which is preliminary data.</text>
</comment>
<gene>
    <name evidence="3" type="ORF">AB1Y20_012804</name>
</gene>
<reference evidence="3 4" key="1">
    <citation type="journal article" date="2024" name="Science">
        <title>Giant polyketide synthase enzymes in the biosynthesis of giant marine polyether toxins.</title>
        <authorList>
            <person name="Fallon T.R."/>
            <person name="Shende V.V."/>
            <person name="Wierzbicki I.H."/>
            <person name="Pendleton A.L."/>
            <person name="Watervoot N.F."/>
            <person name="Auber R.P."/>
            <person name="Gonzalez D.J."/>
            <person name="Wisecaver J.H."/>
            <person name="Moore B.S."/>
        </authorList>
    </citation>
    <scope>NUCLEOTIDE SEQUENCE [LARGE SCALE GENOMIC DNA]</scope>
    <source>
        <strain evidence="3 4">12B1</strain>
    </source>
</reference>
<name>A0AB34ILU0_PRYPA</name>
<dbReference type="AlphaFoldDB" id="A0AB34ILU0"/>
<sequence>MKAAAARPDGSQRLSDGSTREGALAPPADTAAHQRRRATCANCRVPMTLCHCSASRCALCARAAASCACGRACGRCEELERALAHAARAAEDERAAHEKARDAAEAAARGAARELAFEREARAREAAREVEEARARGAEKEREAARAAALERELAGVREMLARREGEGAELRRELAEARAHAARMERRVGEAEEVEALRGRLREAEEAARLVEEWRLELVAEQQEAERKEREWLERVRAAEMGRSRERIEFALACAELRDTETSLQSASAAAIMLGEKAEGLLLLLSVSAASPGGASLRSVCVRRLQYAHDATIEEIRSGKTSEERPPHLQGLKAWAAQPAAAHSGLREDQRAAVASNYAARGGALTGKHAGVGNGVSGARGLRSSNSQAGLARGAPPRRTKPVAVETKCTKS</sequence>
<accession>A0AB34ILU0</accession>
<organism evidence="3 4">
    <name type="scientific">Prymnesium parvum</name>
    <name type="common">Toxic golden alga</name>
    <dbReference type="NCBI Taxonomy" id="97485"/>
    <lineage>
        <taxon>Eukaryota</taxon>
        <taxon>Haptista</taxon>
        <taxon>Haptophyta</taxon>
        <taxon>Prymnesiophyceae</taxon>
        <taxon>Prymnesiales</taxon>
        <taxon>Prymnesiaceae</taxon>
        <taxon>Prymnesium</taxon>
    </lineage>
</organism>
<feature type="coiled-coil region" evidence="1">
    <location>
        <begin position="76"/>
        <end position="232"/>
    </location>
</feature>
<proteinExistence type="predicted"/>
<dbReference type="EMBL" id="JBGBPQ010000024">
    <property type="protein sequence ID" value="KAL1500132.1"/>
    <property type="molecule type" value="Genomic_DNA"/>
</dbReference>
<feature type="region of interest" description="Disordered" evidence="2">
    <location>
        <begin position="365"/>
        <end position="413"/>
    </location>
</feature>
<feature type="region of interest" description="Disordered" evidence="2">
    <location>
        <begin position="1"/>
        <end position="31"/>
    </location>
</feature>
<evidence type="ECO:0000256" key="1">
    <source>
        <dbReference type="SAM" id="Coils"/>
    </source>
</evidence>
<protein>
    <submittedName>
        <fullName evidence="3">Uncharacterized protein</fullName>
    </submittedName>
</protein>
<evidence type="ECO:0000313" key="3">
    <source>
        <dbReference type="EMBL" id="KAL1500132.1"/>
    </source>
</evidence>
<evidence type="ECO:0000313" key="4">
    <source>
        <dbReference type="Proteomes" id="UP001515480"/>
    </source>
</evidence>
<keyword evidence="4" id="KW-1185">Reference proteome</keyword>
<keyword evidence="1" id="KW-0175">Coiled coil</keyword>
<dbReference type="Proteomes" id="UP001515480">
    <property type="component" value="Unassembled WGS sequence"/>
</dbReference>